<dbReference type="SMR" id="A0A445J753"/>
<feature type="signal peptide" evidence="4">
    <location>
        <begin position="1"/>
        <end position="18"/>
    </location>
</feature>
<comment type="function">
    <text evidence="3">Plant non-specific lipid-transfer proteins transfer phospholipids as well as galactolipids across membranes. May play a role in wax or cutin deposition in the cell walls of expanding epidermal cells and certain secretory tissues.</text>
</comment>
<feature type="domain" description="Bifunctional inhibitor/plant lipid transfer protein/seed storage helical" evidence="5">
    <location>
        <begin position="28"/>
        <end position="111"/>
    </location>
</feature>
<evidence type="ECO:0000259" key="5">
    <source>
        <dbReference type="SMART" id="SM00499"/>
    </source>
</evidence>
<dbReference type="InterPro" id="IPR036312">
    <property type="entry name" value="Bifun_inhib/LTP/seed_sf"/>
</dbReference>
<organism evidence="6 7">
    <name type="scientific">Glycine soja</name>
    <name type="common">Wild soybean</name>
    <dbReference type="NCBI Taxonomy" id="3848"/>
    <lineage>
        <taxon>Eukaryota</taxon>
        <taxon>Viridiplantae</taxon>
        <taxon>Streptophyta</taxon>
        <taxon>Embryophyta</taxon>
        <taxon>Tracheophyta</taxon>
        <taxon>Spermatophyta</taxon>
        <taxon>Magnoliopsida</taxon>
        <taxon>eudicotyledons</taxon>
        <taxon>Gunneridae</taxon>
        <taxon>Pentapetalae</taxon>
        <taxon>rosids</taxon>
        <taxon>fabids</taxon>
        <taxon>Fabales</taxon>
        <taxon>Fabaceae</taxon>
        <taxon>Papilionoideae</taxon>
        <taxon>50 kb inversion clade</taxon>
        <taxon>NPAAA clade</taxon>
        <taxon>indigoferoid/millettioid clade</taxon>
        <taxon>Phaseoleae</taxon>
        <taxon>Glycine</taxon>
        <taxon>Glycine subgen. Soja</taxon>
    </lineage>
</organism>
<name>A0A445J753_GLYSO</name>
<comment type="caution">
    <text evidence="6">The sequence shown here is derived from an EMBL/GenBank/DDBJ whole genome shotgun (WGS) entry which is preliminary data.</text>
</comment>
<evidence type="ECO:0000313" key="6">
    <source>
        <dbReference type="EMBL" id="RZB94231.1"/>
    </source>
</evidence>
<keyword evidence="2" id="KW-1015">Disulfide bond</keyword>
<accession>A0A445J753</accession>
<dbReference type="SMART" id="SM00499">
    <property type="entry name" value="AAI"/>
    <property type="match status" value="1"/>
</dbReference>
<evidence type="ECO:0000256" key="4">
    <source>
        <dbReference type="SAM" id="SignalP"/>
    </source>
</evidence>
<feature type="chain" id="PRO_5019358211" description="Non-specific lipid-transfer protein" evidence="4">
    <location>
        <begin position="19"/>
        <end position="116"/>
    </location>
</feature>
<dbReference type="EMBL" id="QZWG01000009">
    <property type="protein sequence ID" value="RZB94231.1"/>
    <property type="molecule type" value="Genomic_DNA"/>
</dbReference>
<evidence type="ECO:0000313" key="7">
    <source>
        <dbReference type="Proteomes" id="UP000289340"/>
    </source>
</evidence>
<dbReference type="SUPFAM" id="SSF47699">
    <property type="entry name" value="Bifunctional inhibitor/lipid-transfer protein/seed storage 2S albumin"/>
    <property type="match status" value="1"/>
</dbReference>
<dbReference type="Gene3D" id="1.10.110.10">
    <property type="entry name" value="Plant lipid-transfer and hydrophobic proteins"/>
    <property type="match status" value="1"/>
</dbReference>
<reference evidence="6 7" key="1">
    <citation type="submission" date="2018-09" db="EMBL/GenBank/DDBJ databases">
        <title>A high-quality reference genome of wild soybean provides a powerful tool to mine soybean genomes.</title>
        <authorList>
            <person name="Xie M."/>
            <person name="Chung C.Y.L."/>
            <person name="Li M.-W."/>
            <person name="Wong F.-L."/>
            <person name="Chan T.-F."/>
            <person name="Lam H.-M."/>
        </authorList>
    </citation>
    <scope>NUCLEOTIDE SEQUENCE [LARGE SCALE GENOMIC DNA]</scope>
    <source>
        <strain evidence="7">cv. W05</strain>
        <tissue evidence="6">Hypocotyl of etiolated seedlings</tissue>
    </source>
</reference>
<protein>
    <recommendedName>
        <fullName evidence="3">Non-specific lipid-transfer protein</fullName>
    </recommendedName>
</protein>
<sequence length="116" mass="12346">MASLKVACVVLMCMAVMSAPMMVQAVSCNDVSVNLAPCLSYLMQGGDVPESCCSGVRNILGSASTTFDKQTVCKCLQQAANNYGINDEYAQALPARCNVSVPYKISRSTNCDSIKF</sequence>
<dbReference type="Gramene" id="XM_028324531.1">
    <property type="protein sequence ID" value="XP_028180332.1"/>
    <property type="gene ID" value="LOC114367366"/>
</dbReference>
<comment type="similarity">
    <text evidence="1 3">Belongs to the plant LTP family.</text>
</comment>
<dbReference type="PROSITE" id="PS00597">
    <property type="entry name" value="PLANT_LTP"/>
    <property type="match status" value="1"/>
</dbReference>
<dbReference type="InterPro" id="IPR016140">
    <property type="entry name" value="Bifunc_inhib/LTP/seed_store"/>
</dbReference>
<dbReference type="PANTHER" id="PTHR33076">
    <property type="entry name" value="NON-SPECIFIC LIPID-TRANSFER PROTEIN 2-RELATED"/>
    <property type="match status" value="1"/>
</dbReference>
<proteinExistence type="inferred from homology"/>
<dbReference type="GO" id="GO:0006869">
    <property type="term" value="P:lipid transport"/>
    <property type="evidence" value="ECO:0007669"/>
    <property type="project" value="InterPro"/>
</dbReference>
<dbReference type="GO" id="GO:0008289">
    <property type="term" value="F:lipid binding"/>
    <property type="evidence" value="ECO:0007669"/>
    <property type="project" value="UniProtKB-KW"/>
</dbReference>
<evidence type="ECO:0000256" key="2">
    <source>
        <dbReference type="ARBA" id="ARBA00023157"/>
    </source>
</evidence>
<dbReference type="AlphaFoldDB" id="A0A445J753"/>
<keyword evidence="4" id="KW-0732">Signal</keyword>
<evidence type="ECO:0000256" key="3">
    <source>
        <dbReference type="RuleBase" id="RU000628"/>
    </source>
</evidence>
<dbReference type="PRINTS" id="PR00382">
    <property type="entry name" value="LIPIDTRNSFER"/>
</dbReference>
<dbReference type="Proteomes" id="UP000289340">
    <property type="component" value="Chromosome 9"/>
</dbReference>
<keyword evidence="7" id="KW-1185">Reference proteome</keyword>
<gene>
    <name evidence="6" type="ORF">D0Y65_025475</name>
</gene>
<dbReference type="Pfam" id="PF00234">
    <property type="entry name" value="Tryp_alpha_amyl"/>
    <property type="match status" value="1"/>
</dbReference>
<keyword evidence="3" id="KW-0813">Transport</keyword>
<evidence type="ECO:0000256" key="1">
    <source>
        <dbReference type="ARBA" id="ARBA00009748"/>
    </source>
</evidence>
<dbReference type="InterPro" id="IPR000528">
    <property type="entry name" value="Plant_nsLTP"/>
</dbReference>
<keyword evidence="3" id="KW-0446">Lipid-binding</keyword>
<dbReference type="CDD" id="cd01960">
    <property type="entry name" value="nsLTP1"/>
    <property type="match status" value="1"/>
</dbReference>